<keyword evidence="2" id="KW-0732">Signal</keyword>
<dbReference type="GO" id="GO:0008658">
    <property type="term" value="F:penicillin binding"/>
    <property type="evidence" value="ECO:0007669"/>
    <property type="project" value="InterPro"/>
</dbReference>
<keyword evidence="6" id="KW-1185">Reference proteome</keyword>
<dbReference type="Pfam" id="PF21922">
    <property type="entry name" value="PBP_dimer_2"/>
    <property type="match status" value="1"/>
</dbReference>
<evidence type="ECO:0000256" key="2">
    <source>
        <dbReference type="SAM" id="SignalP"/>
    </source>
</evidence>
<evidence type="ECO:0000313" key="6">
    <source>
        <dbReference type="Proteomes" id="UP000035065"/>
    </source>
</evidence>
<dbReference type="GO" id="GO:0071972">
    <property type="term" value="F:peptidoglycan L,D-transpeptidase activity"/>
    <property type="evidence" value="ECO:0007669"/>
    <property type="project" value="TreeGrafter"/>
</dbReference>
<organism evidence="5 6">
    <name type="scientific">Gordonia neofelifaecis NRRL B-59395</name>
    <dbReference type="NCBI Taxonomy" id="644548"/>
    <lineage>
        <taxon>Bacteria</taxon>
        <taxon>Bacillati</taxon>
        <taxon>Actinomycetota</taxon>
        <taxon>Actinomycetes</taxon>
        <taxon>Mycobacteriales</taxon>
        <taxon>Gordoniaceae</taxon>
        <taxon>Gordonia</taxon>
    </lineage>
</organism>
<dbReference type="InterPro" id="IPR001460">
    <property type="entry name" value="PCN-bd_Tpept"/>
</dbReference>
<protein>
    <submittedName>
        <fullName evidence="5">Penicillin-binding protein transpeptidase</fullName>
    </submittedName>
</protein>
<feature type="signal peptide" evidence="2">
    <location>
        <begin position="1"/>
        <end position="23"/>
    </location>
</feature>
<feature type="region of interest" description="Disordered" evidence="1">
    <location>
        <begin position="419"/>
        <end position="443"/>
    </location>
</feature>
<sequence length="500" mass="53249">MNRPIQKVALACIIMVVALLANATYVQVFKADKLRSDTRNSRVLLDEYARQRGVIVAADGTVLAESIPTDNRFKYLRRYPTDPKAFSPVTGYFSFVYRADRGIEYAEDSILNGNDDRLFTQRFMDMFSGRDPRGGNVVTTIDPNLQRVAYRELTNAGCDGPCRGAVVALEPSTGKILAMASTPSYDPNALATQDFGQAEKAWEKYNAEDNGDPMTNRAIDALYPPGSTFKVVTTATALKAGLTPDVRLTAASQIQLPDSTATLSNDSGSTCPGSTNGTVSLTQAFEYSCNTAFAQLMTEKVPGNASEEFTSTAKQFGVGEDPPGIPMDVAKSTVGDIGNDKAALAQSAIGQRDVRLTVLENAEIAATVANGGVRMRPYVVDKLQTADLRTISTTAPSAFNRPLTADQADQITDMMVKSEQNTANAQAGIASKTGTAEHSDTSEGGETPYAWYIAFSPSSNARIAVAVIIENGNRGQNSYGGLAAAPIGRAVMNAYAGGAR</sequence>
<evidence type="ECO:0000256" key="1">
    <source>
        <dbReference type="SAM" id="MobiDB-lite"/>
    </source>
</evidence>
<dbReference type="PANTHER" id="PTHR30627">
    <property type="entry name" value="PEPTIDOGLYCAN D,D-TRANSPEPTIDASE"/>
    <property type="match status" value="1"/>
</dbReference>
<dbReference type="InterPro" id="IPR012338">
    <property type="entry name" value="Beta-lactam/transpept-like"/>
</dbReference>
<dbReference type="STRING" id="644548.SCNU_13418"/>
<feature type="domain" description="Penicillin binding protein A dimerisation" evidence="4">
    <location>
        <begin position="52"/>
        <end position="137"/>
    </location>
</feature>
<dbReference type="Gene3D" id="3.40.710.10">
    <property type="entry name" value="DD-peptidase/beta-lactamase superfamily"/>
    <property type="match status" value="1"/>
</dbReference>
<accession>F1YLC4</accession>
<evidence type="ECO:0000259" key="3">
    <source>
        <dbReference type="Pfam" id="PF00905"/>
    </source>
</evidence>
<dbReference type="EMBL" id="AEUD01000011">
    <property type="protein sequence ID" value="EGD54584.1"/>
    <property type="molecule type" value="Genomic_DNA"/>
</dbReference>
<dbReference type="SUPFAM" id="SSF56601">
    <property type="entry name" value="beta-lactamase/transpeptidase-like"/>
    <property type="match status" value="1"/>
</dbReference>
<feature type="domain" description="Penicillin-binding protein transpeptidase" evidence="3">
    <location>
        <begin position="164"/>
        <end position="492"/>
    </location>
</feature>
<dbReference type="GO" id="GO:0071555">
    <property type="term" value="P:cell wall organization"/>
    <property type="evidence" value="ECO:0007669"/>
    <property type="project" value="TreeGrafter"/>
</dbReference>
<dbReference type="RefSeq" id="WP_009679885.1">
    <property type="nucleotide sequence ID" value="NZ_AEUD01000011.1"/>
</dbReference>
<dbReference type="AlphaFoldDB" id="F1YLC4"/>
<dbReference type="Gene3D" id="3.90.1310.10">
    <property type="entry name" value="Penicillin-binding protein 2a (Domain 2)"/>
    <property type="match status" value="1"/>
</dbReference>
<dbReference type="InterPro" id="IPR054120">
    <property type="entry name" value="PBPA_dimer"/>
</dbReference>
<dbReference type="InterPro" id="IPR050515">
    <property type="entry name" value="Beta-lactam/transpept"/>
</dbReference>
<dbReference type="GO" id="GO:0005886">
    <property type="term" value="C:plasma membrane"/>
    <property type="evidence" value="ECO:0007669"/>
    <property type="project" value="TreeGrafter"/>
</dbReference>
<name>F1YLC4_9ACTN</name>
<feature type="chain" id="PRO_5038958299" evidence="2">
    <location>
        <begin position="24"/>
        <end position="500"/>
    </location>
</feature>
<dbReference type="Proteomes" id="UP000035065">
    <property type="component" value="Unassembled WGS sequence"/>
</dbReference>
<dbReference type="Pfam" id="PF00905">
    <property type="entry name" value="Transpeptidase"/>
    <property type="match status" value="1"/>
</dbReference>
<dbReference type="OrthoDB" id="9766847at2"/>
<comment type="caution">
    <text evidence="5">The sequence shown here is derived from an EMBL/GenBank/DDBJ whole genome shotgun (WGS) entry which is preliminary data.</text>
</comment>
<evidence type="ECO:0000313" key="5">
    <source>
        <dbReference type="EMBL" id="EGD54584.1"/>
    </source>
</evidence>
<dbReference type="eggNOG" id="COG0768">
    <property type="taxonomic scope" value="Bacteria"/>
</dbReference>
<gene>
    <name evidence="5" type="ORF">SCNU_13418</name>
</gene>
<reference evidence="5 6" key="1">
    <citation type="journal article" date="2011" name="J. Bacteriol.">
        <title>Draft Genome Sequence of Gordonia neofelifaecis NRRL B-59395, a Cholesterol-Degrading Actinomycete.</title>
        <authorList>
            <person name="Ge F."/>
            <person name="Li W."/>
            <person name="Chen G."/>
            <person name="Liu Y."/>
            <person name="Zhang G."/>
            <person name="Yong B."/>
            <person name="Wang Q."/>
            <person name="Wang N."/>
            <person name="Huang Z."/>
            <person name="Li W."/>
            <person name="Wang J."/>
            <person name="Wu C."/>
            <person name="Xie Q."/>
            <person name="Liu G."/>
        </authorList>
    </citation>
    <scope>NUCLEOTIDE SEQUENCE [LARGE SCALE GENOMIC DNA]</scope>
    <source>
        <strain evidence="5 6">NRRL B-59395</strain>
    </source>
</reference>
<dbReference type="PANTHER" id="PTHR30627:SF24">
    <property type="entry name" value="PENICILLIN-BINDING PROTEIN 4B"/>
    <property type="match status" value="1"/>
</dbReference>
<evidence type="ECO:0000259" key="4">
    <source>
        <dbReference type="Pfam" id="PF21922"/>
    </source>
</evidence>
<proteinExistence type="predicted"/>